<dbReference type="PROSITE" id="PS00630">
    <property type="entry name" value="IMP_2"/>
    <property type="match status" value="1"/>
</dbReference>
<dbReference type="InterPro" id="IPR022337">
    <property type="entry name" value="Inositol_monophosphatase_SuhB"/>
</dbReference>
<dbReference type="Pfam" id="PF00459">
    <property type="entry name" value="Inositol_P"/>
    <property type="match status" value="1"/>
</dbReference>
<dbReference type="InterPro" id="IPR020583">
    <property type="entry name" value="Inositol_monoP_metal-BS"/>
</dbReference>
<keyword evidence="12" id="KW-1185">Reference proteome</keyword>
<feature type="binding site" evidence="9">
    <location>
        <position position="90"/>
    </location>
    <ligand>
        <name>Mg(2+)</name>
        <dbReference type="ChEBI" id="CHEBI:18420"/>
        <label>2</label>
    </ligand>
</feature>
<protein>
    <recommendedName>
        <fullName evidence="5 10">Inositol-1-monophosphatase</fullName>
        <ecNumber evidence="4 10">3.1.3.25</ecNumber>
    </recommendedName>
</protein>
<dbReference type="GO" id="GO:0006020">
    <property type="term" value="P:inositol metabolic process"/>
    <property type="evidence" value="ECO:0007669"/>
    <property type="project" value="TreeGrafter"/>
</dbReference>
<comment type="caution">
    <text evidence="11">The sequence shown here is derived from an EMBL/GenBank/DDBJ whole genome shotgun (WGS) entry which is preliminary data.</text>
</comment>
<accession>A0A419R043</accession>
<dbReference type="Gene3D" id="3.40.190.80">
    <property type="match status" value="1"/>
</dbReference>
<sequence length="273" mass="29904">MAAVPGIIRVMEKAARKAGGRLRRDFGEVEHLQVSRKGPSDFVSKADQIAERTIYDELLHARPDWGFVLEEAGIIEGDPNKPRWIIDPLDGTSNFLHGIPHFAISIAVQEPKLDGSGWGEVTAAVVYQPITDETFWAEKTRGAWLHDGRLRVSSRSRLHEALVATGTPFQGHGDFAEWVKIFAAIGPQIAGIRRYGAASLDLAWLAAGRYDGFWESDLSPWDTAAGCLLVREAGGFVTDFRGRSLPICDKQVLAGNDGLHSKLHKVLTGALKT</sequence>
<dbReference type="OrthoDB" id="9785695at2"/>
<dbReference type="Proteomes" id="UP000284322">
    <property type="component" value="Unassembled WGS sequence"/>
</dbReference>
<evidence type="ECO:0000256" key="6">
    <source>
        <dbReference type="ARBA" id="ARBA00022723"/>
    </source>
</evidence>
<name>A0A419R043_9SPHN</name>
<evidence type="ECO:0000256" key="1">
    <source>
        <dbReference type="ARBA" id="ARBA00001033"/>
    </source>
</evidence>
<evidence type="ECO:0000256" key="4">
    <source>
        <dbReference type="ARBA" id="ARBA00013106"/>
    </source>
</evidence>
<feature type="binding site" evidence="9">
    <location>
        <position position="222"/>
    </location>
    <ligand>
        <name>Mg(2+)</name>
        <dbReference type="ChEBI" id="CHEBI:18420"/>
        <label>1</label>
        <note>catalytic</note>
    </ligand>
</feature>
<dbReference type="FunFam" id="3.30.540.10:FF:000003">
    <property type="entry name" value="Inositol-1-monophosphatase"/>
    <property type="match status" value="1"/>
</dbReference>
<evidence type="ECO:0000256" key="5">
    <source>
        <dbReference type="ARBA" id="ARBA00019784"/>
    </source>
</evidence>
<evidence type="ECO:0000256" key="10">
    <source>
        <dbReference type="RuleBase" id="RU364068"/>
    </source>
</evidence>
<dbReference type="Gene3D" id="3.30.540.10">
    <property type="entry name" value="Fructose-1,6-Bisphosphatase, subunit A, domain 1"/>
    <property type="match status" value="1"/>
</dbReference>
<dbReference type="PROSITE" id="PS00629">
    <property type="entry name" value="IMP_1"/>
    <property type="match status" value="1"/>
</dbReference>
<gene>
    <name evidence="11" type="ORF">D6858_10880</name>
</gene>
<evidence type="ECO:0000313" key="11">
    <source>
        <dbReference type="EMBL" id="RJX66860.1"/>
    </source>
</evidence>
<keyword evidence="6 9" id="KW-0479">Metal-binding</keyword>
<reference evidence="11 12" key="1">
    <citation type="submission" date="2018-09" db="EMBL/GenBank/DDBJ databases">
        <title>Altererythrobacter sp.Ery1 and Ery12, the genome sequencing of novel strains in genus Alterythrobacter.</title>
        <authorList>
            <person name="Cheng H."/>
            <person name="Wu Y.-H."/>
            <person name="Fang C."/>
            <person name="Xu X.-W."/>
        </authorList>
    </citation>
    <scope>NUCLEOTIDE SEQUENCE [LARGE SCALE GENOMIC DNA]</scope>
    <source>
        <strain evidence="11 12">Ery12</strain>
    </source>
</reference>
<dbReference type="GO" id="GO:0007165">
    <property type="term" value="P:signal transduction"/>
    <property type="evidence" value="ECO:0007669"/>
    <property type="project" value="TreeGrafter"/>
</dbReference>
<dbReference type="InterPro" id="IPR000760">
    <property type="entry name" value="Inositol_monophosphatase-like"/>
</dbReference>
<dbReference type="GO" id="GO:0046872">
    <property type="term" value="F:metal ion binding"/>
    <property type="evidence" value="ECO:0007669"/>
    <property type="project" value="UniProtKB-KW"/>
</dbReference>
<dbReference type="RefSeq" id="WP_120110081.1">
    <property type="nucleotide sequence ID" value="NZ_RAHJ01000019.1"/>
</dbReference>
<dbReference type="CDD" id="cd01639">
    <property type="entry name" value="IMPase"/>
    <property type="match status" value="1"/>
</dbReference>
<dbReference type="GO" id="GO:0046854">
    <property type="term" value="P:phosphatidylinositol phosphate biosynthetic process"/>
    <property type="evidence" value="ECO:0007669"/>
    <property type="project" value="InterPro"/>
</dbReference>
<evidence type="ECO:0000256" key="2">
    <source>
        <dbReference type="ARBA" id="ARBA00001946"/>
    </source>
</evidence>
<dbReference type="EMBL" id="RAHJ01000019">
    <property type="protein sequence ID" value="RJX66860.1"/>
    <property type="molecule type" value="Genomic_DNA"/>
</dbReference>
<comment type="catalytic activity">
    <reaction evidence="1 10">
        <text>a myo-inositol phosphate + H2O = myo-inositol + phosphate</text>
        <dbReference type="Rhea" id="RHEA:24056"/>
        <dbReference type="ChEBI" id="CHEBI:15377"/>
        <dbReference type="ChEBI" id="CHEBI:17268"/>
        <dbReference type="ChEBI" id="CHEBI:43474"/>
        <dbReference type="ChEBI" id="CHEBI:84139"/>
        <dbReference type="EC" id="3.1.3.25"/>
    </reaction>
</comment>
<dbReference type="InterPro" id="IPR020550">
    <property type="entry name" value="Inositol_monophosphatase_CS"/>
</dbReference>
<comment type="similarity">
    <text evidence="3 10">Belongs to the inositol monophosphatase superfamily.</text>
</comment>
<evidence type="ECO:0000256" key="9">
    <source>
        <dbReference type="PIRSR" id="PIRSR600760-2"/>
    </source>
</evidence>
<dbReference type="PANTHER" id="PTHR20854">
    <property type="entry name" value="INOSITOL MONOPHOSPHATASE"/>
    <property type="match status" value="1"/>
</dbReference>
<keyword evidence="8 9" id="KW-0460">Magnesium</keyword>
<evidence type="ECO:0000256" key="3">
    <source>
        <dbReference type="ARBA" id="ARBA00009759"/>
    </source>
</evidence>
<feature type="binding site" evidence="9">
    <location>
        <position position="70"/>
    </location>
    <ligand>
        <name>Mg(2+)</name>
        <dbReference type="ChEBI" id="CHEBI:18420"/>
        <label>1</label>
        <note>catalytic</note>
    </ligand>
</feature>
<keyword evidence="7 10" id="KW-0378">Hydrolase</keyword>
<proteinExistence type="inferred from homology"/>
<evidence type="ECO:0000256" key="7">
    <source>
        <dbReference type="ARBA" id="ARBA00022801"/>
    </source>
</evidence>
<feature type="binding site" evidence="9">
    <location>
        <position position="89"/>
    </location>
    <ligand>
        <name>Mg(2+)</name>
        <dbReference type="ChEBI" id="CHEBI:18420"/>
        <label>1</label>
        <note>catalytic</note>
    </ligand>
</feature>
<organism evidence="11 12">
    <name type="scientific">Tsuneonella suprasediminis</name>
    <dbReference type="NCBI Taxonomy" id="2306996"/>
    <lineage>
        <taxon>Bacteria</taxon>
        <taxon>Pseudomonadati</taxon>
        <taxon>Pseudomonadota</taxon>
        <taxon>Alphaproteobacteria</taxon>
        <taxon>Sphingomonadales</taxon>
        <taxon>Erythrobacteraceae</taxon>
        <taxon>Tsuneonella</taxon>
    </lineage>
</organism>
<evidence type="ECO:0000313" key="12">
    <source>
        <dbReference type="Proteomes" id="UP000284322"/>
    </source>
</evidence>
<dbReference type="GO" id="GO:0008934">
    <property type="term" value="F:inositol monophosphate 1-phosphatase activity"/>
    <property type="evidence" value="ECO:0007669"/>
    <property type="project" value="InterPro"/>
</dbReference>
<dbReference type="EC" id="3.1.3.25" evidence="4 10"/>
<dbReference type="PANTHER" id="PTHR20854:SF4">
    <property type="entry name" value="INOSITOL-1-MONOPHOSPHATASE-RELATED"/>
    <property type="match status" value="1"/>
</dbReference>
<comment type="cofactor">
    <cofactor evidence="2 9 10">
        <name>Mg(2+)</name>
        <dbReference type="ChEBI" id="CHEBI:18420"/>
    </cofactor>
</comment>
<dbReference type="PRINTS" id="PR01959">
    <property type="entry name" value="SBIMPHPHTASE"/>
</dbReference>
<dbReference type="InterPro" id="IPR033942">
    <property type="entry name" value="IMPase"/>
</dbReference>
<feature type="binding site" evidence="9">
    <location>
        <position position="87"/>
    </location>
    <ligand>
        <name>Mg(2+)</name>
        <dbReference type="ChEBI" id="CHEBI:18420"/>
        <label>1</label>
        <note>catalytic</note>
    </ligand>
</feature>
<evidence type="ECO:0000256" key="8">
    <source>
        <dbReference type="ARBA" id="ARBA00022842"/>
    </source>
</evidence>
<dbReference type="PRINTS" id="PR00377">
    <property type="entry name" value="IMPHPHTASES"/>
</dbReference>
<dbReference type="SUPFAM" id="SSF56655">
    <property type="entry name" value="Carbohydrate phosphatase"/>
    <property type="match status" value="1"/>
</dbReference>
<dbReference type="AlphaFoldDB" id="A0A419R043"/>